<protein>
    <submittedName>
        <fullName evidence="4">ABC transporter substrate-binding protein</fullName>
    </submittedName>
</protein>
<evidence type="ECO:0000256" key="2">
    <source>
        <dbReference type="SAM" id="SignalP"/>
    </source>
</evidence>
<comment type="caution">
    <text evidence="4">The sequence shown here is derived from an EMBL/GenBank/DDBJ whole genome shotgun (WGS) entry which is preliminary data.</text>
</comment>
<dbReference type="Proteomes" id="UP000189670">
    <property type="component" value="Unassembled WGS sequence"/>
</dbReference>
<dbReference type="PANTHER" id="PTHR39198">
    <property type="entry name" value="HYPOTHETICAL MEMBRANE PROTEIN, CONSERVED"/>
    <property type="match status" value="1"/>
</dbReference>
<sequence length="399" mass="44370">MFTHSIRILAICVLGLTLLCSLSQADSQCPQDTRSLEMGIEYPGITIEREDTVSMDIVIYNRGCSNESVHLQVVRQPKDWTTKIKTYQFEVSDVYVPAAQEKNLTFEALPKDSVKPGKYAFEINARTQDGRFQLRQPVHVTVIEKTSSKETDTGVRLSTSYPELRGPTDGEFEFSVEVNSRLDRDAIFNLSAQGPDGWDINFKPAYESKYISSLRIKEGQNATVAVQVKPPMTAQIGEYPVSILVQSGDAKAEADLKVILTGTYEFETGTASGLLSLDARAGKKSSVSVYVKNTGSATQQNIKFMSFKPENWKVSFEPEALEILEPNDMKQVEVTIEPYDDALVGDYSVSVNIQGEKVDKTVEFRITVKASAAWAWIGILIIVAVISGLSYIFQRMGRR</sequence>
<organism evidence="4 5">
    <name type="scientific">Candidatus Magnetoglobus multicellularis str. Araruama</name>
    <dbReference type="NCBI Taxonomy" id="890399"/>
    <lineage>
        <taxon>Bacteria</taxon>
        <taxon>Pseudomonadati</taxon>
        <taxon>Thermodesulfobacteriota</taxon>
        <taxon>Desulfobacteria</taxon>
        <taxon>Desulfobacterales</taxon>
        <taxon>Desulfobacteraceae</taxon>
        <taxon>Candidatus Magnetoglobus</taxon>
    </lineage>
</organism>
<feature type="chain" id="PRO_5010701037" evidence="2">
    <location>
        <begin position="26"/>
        <end position="399"/>
    </location>
</feature>
<dbReference type="PANTHER" id="PTHR39198:SF1">
    <property type="entry name" value="ALPHA-GALACTOSIDASE NEW3 DOMAIN-CONTAINING PROTEIN"/>
    <property type="match status" value="1"/>
</dbReference>
<proteinExistence type="predicted"/>
<dbReference type="Pfam" id="PF10633">
    <property type="entry name" value="NPCBM_assoc"/>
    <property type="match status" value="1"/>
</dbReference>
<name>A0A1V1PDC4_9BACT</name>
<reference evidence="5" key="1">
    <citation type="submission" date="2012-11" db="EMBL/GenBank/DDBJ databases">
        <authorList>
            <person name="Lucero-Rivera Y.E."/>
            <person name="Tovar-Ramirez D."/>
        </authorList>
    </citation>
    <scope>NUCLEOTIDE SEQUENCE [LARGE SCALE GENOMIC DNA]</scope>
    <source>
        <strain evidence="5">Araruama</strain>
    </source>
</reference>
<keyword evidence="2" id="KW-0732">Signal</keyword>
<dbReference type="EMBL" id="ATBP01000105">
    <property type="protein sequence ID" value="ETR72861.1"/>
    <property type="molecule type" value="Genomic_DNA"/>
</dbReference>
<feature type="transmembrane region" description="Helical" evidence="1">
    <location>
        <begin position="373"/>
        <end position="393"/>
    </location>
</feature>
<evidence type="ECO:0000256" key="1">
    <source>
        <dbReference type="SAM" id="Phobius"/>
    </source>
</evidence>
<evidence type="ECO:0000313" key="4">
    <source>
        <dbReference type="EMBL" id="ETR72861.1"/>
    </source>
</evidence>
<keyword evidence="1" id="KW-0472">Membrane</keyword>
<keyword evidence="1" id="KW-0812">Transmembrane</keyword>
<dbReference type="InterPro" id="IPR018905">
    <property type="entry name" value="A-galactase_NEW3"/>
</dbReference>
<gene>
    <name evidence="4" type="ORF">OMM_01378</name>
</gene>
<keyword evidence="1" id="KW-1133">Transmembrane helix</keyword>
<feature type="domain" description="Alpha-galactosidase NEW3" evidence="3">
    <location>
        <begin position="280"/>
        <end position="354"/>
    </location>
</feature>
<feature type="signal peptide" evidence="2">
    <location>
        <begin position="1"/>
        <end position="25"/>
    </location>
</feature>
<evidence type="ECO:0000259" key="3">
    <source>
        <dbReference type="Pfam" id="PF10633"/>
    </source>
</evidence>
<evidence type="ECO:0000313" key="5">
    <source>
        <dbReference type="Proteomes" id="UP000189670"/>
    </source>
</evidence>
<dbReference type="AlphaFoldDB" id="A0A1V1PDC4"/>
<accession>A0A1V1PDC4</accession>